<dbReference type="SUPFAM" id="SSF52172">
    <property type="entry name" value="CheY-like"/>
    <property type="match status" value="1"/>
</dbReference>
<dbReference type="OrthoDB" id="384217at2"/>
<protein>
    <submittedName>
        <fullName evidence="3">Response regulator</fullName>
    </submittedName>
</protein>
<comment type="caution">
    <text evidence="3">The sequence shown here is derived from an EMBL/GenBank/DDBJ whole genome shotgun (WGS) entry which is preliminary data.</text>
</comment>
<dbReference type="Pfam" id="PF00072">
    <property type="entry name" value="Response_reg"/>
    <property type="match status" value="1"/>
</dbReference>
<dbReference type="Proteomes" id="UP000282076">
    <property type="component" value="Unassembled WGS sequence"/>
</dbReference>
<dbReference type="InterPro" id="IPR052048">
    <property type="entry name" value="ST_Response_Regulator"/>
</dbReference>
<feature type="domain" description="Response regulatory" evidence="2">
    <location>
        <begin position="3"/>
        <end position="120"/>
    </location>
</feature>
<dbReference type="EMBL" id="RBZM01000007">
    <property type="protein sequence ID" value="RKP51540.1"/>
    <property type="molecule type" value="Genomic_DNA"/>
</dbReference>
<dbReference type="GO" id="GO:0000160">
    <property type="term" value="P:phosphorelay signal transduction system"/>
    <property type="evidence" value="ECO:0007669"/>
    <property type="project" value="InterPro"/>
</dbReference>
<gene>
    <name evidence="3" type="ORF">D7Z26_17285</name>
</gene>
<proteinExistence type="predicted"/>
<name>A0A494XLH3_9BACL</name>
<sequence length="350" mass="39933">MRKVLIVDDEEWTRISIKEIIGRKSLGMEVSGEARNGQAALGLIRQNPPDILITDIRMPIMDGMALLERVHQEFPKIIPIVLSGYSEFEYAKKAIVYGVFDYILKPIDEDQLDQTLNKAAVRLNEEDFRKDELVQMNIQINESGPLTKERALTRWVTDPRMTREQIRQALRKADFPEDRTGESRMVILVFQADNFEQIAARKYGNDAGLTSFVLLNALEELLQPLGSGIAFRKFGRQNEFIWLKTVPPEELDAEFHGFYGDLERVLAKLAELAGFSLHVGVGGEFADIQAAVHPMIRLPKRFATPASFIADRSFTRMKSVAATNILFIRTTRRKRCCTTWRTATSSKRRK</sequence>
<dbReference type="InterPro" id="IPR011006">
    <property type="entry name" value="CheY-like_superfamily"/>
</dbReference>
<evidence type="ECO:0000313" key="4">
    <source>
        <dbReference type="Proteomes" id="UP000282076"/>
    </source>
</evidence>
<evidence type="ECO:0000313" key="3">
    <source>
        <dbReference type="EMBL" id="RKP51540.1"/>
    </source>
</evidence>
<dbReference type="InterPro" id="IPR001789">
    <property type="entry name" value="Sig_transdc_resp-reg_receiver"/>
</dbReference>
<accession>A0A494XLH3</accession>
<reference evidence="3 4" key="1">
    <citation type="submission" date="2018-10" db="EMBL/GenBank/DDBJ databases">
        <title>Cohnella sp. M2MS4P-1, whole genome shotgun sequence.</title>
        <authorList>
            <person name="Tuo L."/>
        </authorList>
    </citation>
    <scope>NUCLEOTIDE SEQUENCE [LARGE SCALE GENOMIC DNA]</scope>
    <source>
        <strain evidence="3 4">M2MS4P-1</strain>
    </source>
</reference>
<evidence type="ECO:0000259" key="2">
    <source>
        <dbReference type="PROSITE" id="PS50110"/>
    </source>
</evidence>
<keyword evidence="1" id="KW-0597">Phosphoprotein</keyword>
<evidence type="ECO:0000256" key="1">
    <source>
        <dbReference type="PROSITE-ProRule" id="PRU00169"/>
    </source>
</evidence>
<dbReference type="PROSITE" id="PS50110">
    <property type="entry name" value="RESPONSE_REGULATORY"/>
    <property type="match status" value="1"/>
</dbReference>
<organism evidence="3 4">
    <name type="scientific">Cohnella endophytica</name>
    <dbReference type="NCBI Taxonomy" id="2419778"/>
    <lineage>
        <taxon>Bacteria</taxon>
        <taxon>Bacillati</taxon>
        <taxon>Bacillota</taxon>
        <taxon>Bacilli</taxon>
        <taxon>Bacillales</taxon>
        <taxon>Paenibacillaceae</taxon>
        <taxon>Cohnella</taxon>
    </lineage>
</organism>
<dbReference type="RefSeq" id="WP_120978239.1">
    <property type="nucleotide sequence ID" value="NZ_RBZM01000007.1"/>
</dbReference>
<dbReference type="CDD" id="cd17536">
    <property type="entry name" value="REC_YesN-like"/>
    <property type="match status" value="1"/>
</dbReference>
<dbReference type="SMART" id="SM00448">
    <property type="entry name" value="REC"/>
    <property type="match status" value="1"/>
</dbReference>
<dbReference type="PANTHER" id="PTHR43228">
    <property type="entry name" value="TWO-COMPONENT RESPONSE REGULATOR"/>
    <property type="match status" value="1"/>
</dbReference>
<feature type="modified residue" description="4-aspartylphosphate" evidence="1">
    <location>
        <position position="55"/>
    </location>
</feature>
<keyword evidence="4" id="KW-1185">Reference proteome</keyword>
<dbReference type="PANTHER" id="PTHR43228:SF1">
    <property type="entry name" value="TWO-COMPONENT RESPONSE REGULATOR ARR22"/>
    <property type="match status" value="1"/>
</dbReference>
<dbReference type="Gene3D" id="3.40.50.2300">
    <property type="match status" value="1"/>
</dbReference>
<dbReference type="AlphaFoldDB" id="A0A494XLH3"/>